<evidence type="ECO:0000256" key="5">
    <source>
        <dbReference type="ARBA" id="ARBA00022777"/>
    </source>
</evidence>
<dbReference type="EMBL" id="JAVDYC010000001">
    <property type="protein sequence ID" value="MDR7323916.1"/>
    <property type="molecule type" value="Genomic_DNA"/>
</dbReference>
<dbReference type="InterPro" id="IPR050428">
    <property type="entry name" value="TCS_sensor_his_kinase"/>
</dbReference>
<dbReference type="EC" id="2.7.13.3" evidence="2"/>
<feature type="compositionally biased region" description="Low complexity" evidence="6">
    <location>
        <begin position="707"/>
        <end position="716"/>
    </location>
</feature>
<gene>
    <name evidence="9" type="ORF">J2S44_004166</name>
</gene>
<protein>
    <recommendedName>
        <fullName evidence="2">histidine kinase</fullName>
        <ecNumber evidence="2">2.7.13.3</ecNumber>
    </recommendedName>
</protein>
<evidence type="ECO:0000313" key="9">
    <source>
        <dbReference type="EMBL" id="MDR7323916.1"/>
    </source>
</evidence>
<accession>A0AAE3ZS59</accession>
<comment type="caution">
    <text evidence="9">The sequence shown here is derived from an EMBL/GenBank/DDBJ whole genome shotgun (WGS) entry which is preliminary data.</text>
</comment>
<keyword evidence="7" id="KW-0472">Membrane</keyword>
<evidence type="ECO:0000313" key="10">
    <source>
        <dbReference type="Proteomes" id="UP001183629"/>
    </source>
</evidence>
<evidence type="ECO:0000256" key="1">
    <source>
        <dbReference type="ARBA" id="ARBA00000085"/>
    </source>
</evidence>
<dbReference type="AlphaFoldDB" id="A0AAE3ZS59"/>
<evidence type="ECO:0000256" key="2">
    <source>
        <dbReference type="ARBA" id="ARBA00012438"/>
    </source>
</evidence>
<reference evidence="9 10" key="1">
    <citation type="submission" date="2023-07" db="EMBL/GenBank/DDBJ databases">
        <title>Sequencing the genomes of 1000 actinobacteria strains.</title>
        <authorList>
            <person name="Klenk H.-P."/>
        </authorList>
    </citation>
    <scope>NUCLEOTIDE SEQUENCE [LARGE SCALE GENOMIC DNA]</scope>
    <source>
        <strain evidence="9 10">DSM 44711</strain>
    </source>
</reference>
<dbReference type="Proteomes" id="UP001183629">
    <property type="component" value="Unassembled WGS sequence"/>
</dbReference>
<keyword evidence="10" id="KW-1185">Reference proteome</keyword>
<feature type="transmembrane region" description="Helical" evidence="7">
    <location>
        <begin position="45"/>
        <end position="65"/>
    </location>
</feature>
<keyword evidence="3" id="KW-0597">Phosphoprotein</keyword>
<dbReference type="GO" id="GO:0004673">
    <property type="term" value="F:protein histidine kinase activity"/>
    <property type="evidence" value="ECO:0007669"/>
    <property type="project" value="UniProtKB-EC"/>
</dbReference>
<evidence type="ECO:0000259" key="8">
    <source>
        <dbReference type="SMART" id="SM00387"/>
    </source>
</evidence>
<comment type="catalytic activity">
    <reaction evidence="1">
        <text>ATP + protein L-histidine = ADP + protein N-phospho-L-histidine.</text>
        <dbReference type="EC" id="2.7.13.3"/>
    </reaction>
</comment>
<dbReference type="SUPFAM" id="SSF55874">
    <property type="entry name" value="ATPase domain of HSP90 chaperone/DNA topoisomerase II/histidine kinase"/>
    <property type="match status" value="1"/>
</dbReference>
<proteinExistence type="predicted"/>
<keyword evidence="7" id="KW-0812">Transmembrane</keyword>
<keyword evidence="7" id="KW-1133">Transmembrane helix</keyword>
<dbReference type="PANTHER" id="PTHR45436:SF5">
    <property type="entry name" value="SENSOR HISTIDINE KINASE TRCS"/>
    <property type="match status" value="1"/>
</dbReference>
<evidence type="ECO:0000256" key="4">
    <source>
        <dbReference type="ARBA" id="ARBA00022679"/>
    </source>
</evidence>
<feature type="region of interest" description="Disordered" evidence="6">
    <location>
        <begin position="704"/>
        <end position="730"/>
    </location>
</feature>
<dbReference type="GO" id="GO:0000160">
    <property type="term" value="P:phosphorelay signal transduction system"/>
    <property type="evidence" value="ECO:0007669"/>
    <property type="project" value="TreeGrafter"/>
</dbReference>
<keyword evidence="4" id="KW-0808">Transferase</keyword>
<dbReference type="RefSeq" id="WP_310416523.1">
    <property type="nucleotide sequence ID" value="NZ_JAVDYC010000001.1"/>
</dbReference>
<sequence length="756" mass="80325">MWNSRRSIVERTSAVPGHRRPIVPEWRTEPPGPRPPGRATIRGRVARLLVVPLAAILLLLGDLVIKEVDEYSAADGATATTELGMAAQGLVHQLQLERDLTALVLAGGARWRADLAGQRLRVDSARTALSGLRDAEGPGPEAVRTTVAQLEELGRLRVEVDAGRIGRQPAVQSYTDRIAALNRMDIGLDAPFPDPDPELRRGLAAMQALSDAKEATSAARGLLGAAHVRGVFEDGEQAGLAALFAVRRVALADADRYVSASVQDRLERAATGPDATAVTAAEQAVASGSPKGDPEGWLRVTTVLLDELAATQSLVADDIRARTDDLREEATVDLLGLGAVILLALIGALLLGRSATTGITRPLARLVSEADAAAVRRLPAAVARLQDGTGAEPPPPVVVSGNAGAEIRSVADALNRLQSSAYGLAAEQAVLRRNTVDSMANLGRRNQNLLRRQLSFITQLEREETDPAGLANLFELDHLATRMRRNAESLLVLVGEATPRSWSRPLPMSDVLRAAIAEVEDYRRVSLRRIDDAFTAGAYVADLAHMVAELVENGLTFSPPDFDVEVHGRWVDDGSYLIAVVDQGVGMSPEELARANARLSGAESFTVAPTKFLGHYVVGHLAAKLGVRVEICQSPVTGTTARVRLPARLLAPAPEPTTVTTATTTTFSIDAVQVPPPPGLVPPVTPVPPAADVTENGLVKRVRRAQRAAVPRQTPATRATAERPVPADIGATMTALRRGLRLGASDTRSDENGNPR</sequence>
<dbReference type="Pfam" id="PF08376">
    <property type="entry name" value="NIT"/>
    <property type="match status" value="1"/>
</dbReference>
<dbReference type="Pfam" id="PF02518">
    <property type="entry name" value="HATPase_c"/>
    <property type="match status" value="1"/>
</dbReference>
<dbReference type="InterPro" id="IPR003594">
    <property type="entry name" value="HATPase_dom"/>
</dbReference>
<evidence type="ECO:0000256" key="6">
    <source>
        <dbReference type="SAM" id="MobiDB-lite"/>
    </source>
</evidence>
<name>A0AAE3ZS59_9ACTN</name>
<dbReference type="Gene3D" id="3.30.565.10">
    <property type="entry name" value="Histidine kinase-like ATPase, C-terminal domain"/>
    <property type="match status" value="1"/>
</dbReference>
<dbReference type="PANTHER" id="PTHR45436">
    <property type="entry name" value="SENSOR HISTIDINE KINASE YKOH"/>
    <property type="match status" value="1"/>
</dbReference>
<dbReference type="InterPro" id="IPR036890">
    <property type="entry name" value="HATPase_C_sf"/>
</dbReference>
<dbReference type="GO" id="GO:0005886">
    <property type="term" value="C:plasma membrane"/>
    <property type="evidence" value="ECO:0007669"/>
    <property type="project" value="TreeGrafter"/>
</dbReference>
<organism evidence="9 10">
    <name type="scientific">Catenuloplanes niger</name>
    <dbReference type="NCBI Taxonomy" id="587534"/>
    <lineage>
        <taxon>Bacteria</taxon>
        <taxon>Bacillati</taxon>
        <taxon>Actinomycetota</taxon>
        <taxon>Actinomycetes</taxon>
        <taxon>Micromonosporales</taxon>
        <taxon>Micromonosporaceae</taxon>
        <taxon>Catenuloplanes</taxon>
    </lineage>
</organism>
<keyword evidence="5 9" id="KW-0418">Kinase</keyword>
<dbReference type="SMART" id="SM00387">
    <property type="entry name" value="HATPase_c"/>
    <property type="match status" value="1"/>
</dbReference>
<feature type="domain" description="Histidine kinase/HSP90-like ATPase" evidence="8">
    <location>
        <begin position="538"/>
        <end position="649"/>
    </location>
</feature>
<evidence type="ECO:0000256" key="7">
    <source>
        <dbReference type="SAM" id="Phobius"/>
    </source>
</evidence>
<evidence type="ECO:0000256" key="3">
    <source>
        <dbReference type="ARBA" id="ARBA00022553"/>
    </source>
</evidence>
<dbReference type="InterPro" id="IPR013587">
    <property type="entry name" value="Nitrate/nitrite_sensing"/>
</dbReference>